<dbReference type="Gene3D" id="3.30.420.10">
    <property type="entry name" value="Ribonuclease H-like superfamily/Ribonuclease H"/>
    <property type="match status" value="1"/>
</dbReference>
<protein>
    <recommendedName>
        <fullName evidence="1">Tc1-like transposase DDE domain-containing protein</fullName>
    </recommendedName>
</protein>
<dbReference type="PANTHER" id="PTHR46564:SF1">
    <property type="entry name" value="TRANSPOSASE"/>
    <property type="match status" value="1"/>
</dbReference>
<dbReference type="AlphaFoldDB" id="A0AAD5LQX1"/>
<dbReference type="GO" id="GO:0003676">
    <property type="term" value="F:nucleic acid binding"/>
    <property type="evidence" value="ECO:0007669"/>
    <property type="project" value="InterPro"/>
</dbReference>
<dbReference type="InterPro" id="IPR036397">
    <property type="entry name" value="RNaseH_sf"/>
</dbReference>
<dbReference type="EMBL" id="JAKCXM010001530">
    <property type="protein sequence ID" value="KAJ0390878.1"/>
    <property type="molecule type" value="Genomic_DNA"/>
</dbReference>
<dbReference type="Pfam" id="PF13358">
    <property type="entry name" value="DDE_3"/>
    <property type="match status" value="1"/>
</dbReference>
<dbReference type="PANTHER" id="PTHR46564">
    <property type="entry name" value="TRANSPOSASE"/>
    <property type="match status" value="1"/>
</dbReference>
<dbReference type="Proteomes" id="UP001209570">
    <property type="component" value="Unassembled WGS sequence"/>
</dbReference>
<reference evidence="2" key="1">
    <citation type="submission" date="2021-12" db="EMBL/GenBank/DDBJ databases">
        <title>Prjna785345.</title>
        <authorList>
            <person name="Rujirawat T."/>
            <person name="Krajaejun T."/>
        </authorList>
    </citation>
    <scope>NUCLEOTIDE SEQUENCE</scope>
    <source>
        <strain evidence="2">Pi057C3</strain>
    </source>
</reference>
<accession>A0AAD5LQX1</accession>
<feature type="domain" description="Tc1-like transposase DDE" evidence="1">
    <location>
        <begin position="84"/>
        <end position="237"/>
    </location>
</feature>
<sequence>MLISMESYLEEDPTMTLEQIKVNILADHGATLSVSTISRHLIGMTYTVKQVRHEKETMNSIENKIERRVFVEELERYRNEGCVIVYCDETNYNCYIARSVGRAKEGKRAVSVVPTSKGKNLMIQCAVSNGMGLVEVNYVFDKIDMDMNASFLLDTFIAALKWADQQPNYVGKKIVLVIDNAGAHERSEDLVPDRLLEYNPPLPRDRLVILRLGAYSPMCNPIESCFSVLKSQVKSFMSANVHRLRFIPIGGTIEGKKRALLLEAATTHIGCITPTLVVNEEIHCAKWWERAKNMEDMRLGE</sequence>
<organism evidence="2 3">
    <name type="scientific">Pythium insidiosum</name>
    <name type="common">Pythiosis disease agent</name>
    <dbReference type="NCBI Taxonomy" id="114742"/>
    <lineage>
        <taxon>Eukaryota</taxon>
        <taxon>Sar</taxon>
        <taxon>Stramenopiles</taxon>
        <taxon>Oomycota</taxon>
        <taxon>Peronosporomycetes</taxon>
        <taxon>Pythiales</taxon>
        <taxon>Pythiaceae</taxon>
        <taxon>Pythium</taxon>
    </lineage>
</organism>
<dbReference type="InterPro" id="IPR038717">
    <property type="entry name" value="Tc1-like_DDE_dom"/>
</dbReference>
<gene>
    <name evidence="2" type="ORF">P43SY_006562</name>
</gene>
<evidence type="ECO:0000259" key="1">
    <source>
        <dbReference type="Pfam" id="PF13358"/>
    </source>
</evidence>
<proteinExistence type="predicted"/>
<evidence type="ECO:0000313" key="3">
    <source>
        <dbReference type="Proteomes" id="UP001209570"/>
    </source>
</evidence>
<name>A0AAD5LQX1_PYTIN</name>
<evidence type="ECO:0000313" key="2">
    <source>
        <dbReference type="EMBL" id="KAJ0390878.1"/>
    </source>
</evidence>
<keyword evidence="3" id="KW-1185">Reference proteome</keyword>
<comment type="caution">
    <text evidence="2">The sequence shown here is derived from an EMBL/GenBank/DDBJ whole genome shotgun (WGS) entry which is preliminary data.</text>
</comment>